<sequence length="520" mass="58300">MAMYFSCLALIVLVINNATSEKLSCSTERQFVKDLEKDGYAECPDSKLYLEGLAVTAAGENLKDLTAGQCCQPPPPHPNWPYTCHSSDWDLSFSKEGWATCPSGFFLRGFHRGSGSDLKSIKWGTCCKPAVHPYWYPDCYDEDVGQGNLRQCTRDKFLLVGFYRGAGEQLSSITKFRCCKMLEEERTLTSLEQAKSRIMDVTLKNLGSLAHALGYGWTGGCRSRWPGIDFKRDGDTWISNYQEPCEGFKSNDRLKIIYENFSFKVKNMDYGKPVVDSMKPILQDVGEIKNKDSLPSKTTITREIKTVRTVIHSSTSRWKSGLGAAISLKYTSGVAAGVVAGTFSASITLSGERESGEVNKDENGQITWDIMRVKEPQTVKGLSGTKYNINVARKNVTVPYTATIQVQFSAKLVGFLRWGGGKGGDSPNFHEKYQGSEDRPDFSYAIGSSSEPFYKVLKRESQRDDKPWLWNDMKQQYGEWLPGVIEALTDETLYEFKLEGKFYDVSGLSWDVKWSDVPIS</sequence>
<evidence type="ECO:0000256" key="1">
    <source>
        <dbReference type="ARBA" id="ARBA00009831"/>
    </source>
</evidence>
<dbReference type="SUPFAM" id="SSF56973">
    <property type="entry name" value="Aerolisin/ETX pore-forming domain"/>
    <property type="match status" value="1"/>
</dbReference>
<evidence type="ECO:0000313" key="6">
    <source>
        <dbReference type="Proteomes" id="UP000225706"/>
    </source>
</evidence>
<dbReference type="Pfam" id="PF01117">
    <property type="entry name" value="Aerolysin"/>
    <property type="match status" value="1"/>
</dbReference>
<feature type="domain" description="Aerolysin-like C-terminal" evidence="4">
    <location>
        <begin position="189"/>
        <end position="516"/>
    </location>
</feature>
<dbReference type="EMBL" id="LSMT01000398">
    <property type="protein sequence ID" value="PFX18666.1"/>
    <property type="molecule type" value="Genomic_DNA"/>
</dbReference>
<dbReference type="OrthoDB" id="5950738at2759"/>
<dbReference type="AlphaFoldDB" id="A0A2B4RNB8"/>
<dbReference type="PANTHER" id="PTHR34007">
    <property type="entry name" value="AEROLYSIN-LIKE PROTEIN-RELATED"/>
    <property type="match status" value="1"/>
</dbReference>
<dbReference type="SMART" id="SM00999">
    <property type="entry name" value="Aerolysin"/>
    <property type="match status" value="1"/>
</dbReference>
<protein>
    <submittedName>
        <fullName evidence="5">Aerolysin</fullName>
    </submittedName>
</protein>
<evidence type="ECO:0000259" key="4">
    <source>
        <dbReference type="SMART" id="SM00999"/>
    </source>
</evidence>
<dbReference type="PANTHER" id="PTHR34007:SF1">
    <property type="entry name" value="AEROLYSIN-LIKE PROTEIN-RELATED"/>
    <property type="match status" value="1"/>
</dbReference>
<gene>
    <name evidence="5" type="primary">asa1</name>
    <name evidence="5" type="ORF">AWC38_SpisGene16939</name>
</gene>
<keyword evidence="6" id="KW-1185">Reference proteome</keyword>
<dbReference type="Gene3D" id="3.30.412.10">
    <property type="entry name" value="Proaerolysin, chain A, domain 2"/>
    <property type="match status" value="2"/>
</dbReference>
<keyword evidence="3" id="KW-0732">Signal</keyword>
<dbReference type="InterPro" id="IPR055267">
    <property type="entry name" value="Aerolysin-like_C"/>
</dbReference>
<dbReference type="STRING" id="50429.A0A2B4RNB8"/>
<dbReference type="Proteomes" id="UP000225706">
    <property type="component" value="Unassembled WGS sequence"/>
</dbReference>
<organism evidence="5 6">
    <name type="scientific">Stylophora pistillata</name>
    <name type="common">Smooth cauliflower coral</name>
    <dbReference type="NCBI Taxonomy" id="50429"/>
    <lineage>
        <taxon>Eukaryota</taxon>
        <taxon>Metazoa</taxon>
        <taxon>Cnidaria</taxon>
        <taxon>Anthozoa</taxon>
        <taxon>Hexacorallia</taxon>
        <taxon>Scleractinia</taxon>
        <taxon>Astrocoeniina</taxon>
        <taxon>Pocilloporidae</taxon>
        <taxon>Stylophora</taxon>
    </lineage>
</organism>
<keyword evidence="2" id="KW-1015">Disulfide bond</keyword>
<accession>A0A2B4RNB8</accession>
<dbReference type="InterPro" id="IPR053280">
    <property type="entry name" value="Aerolysin-like_pore-former"/>
</dbReference>
<name>A0A2B4RNB8_STYPI</name>
<evidence type="ECO:0000313" key="5">
    <source>
        <dbReference type="EMBL" id="PFX18666.1"/>
    </source>
</evidence>
<evidence type="ECO:0000256" key="2">
    <source>
        <dbReference type="ARBA" id="ARBA00023157"/>
    </source>
</evidence>
<dbReference type="CDD" id="cd20219">
    <property type="entry name" value="PFM_physalysin-1-like"/>
    <property type="match status" value="1"/>
</dbReference>
<reference evidence="6" key="1">
    <citation type="journal article" date="2017" name="bioRxiv">
        <title>Comparative analysis of the genomes of Stylophora pistillata and Acropora digitifera provides evidence for extensive differences between species of corals.</title>
        <authorList>
            <person name="Voolstra C.R."/>
            <person name="Li Y."/>
            <person name="Liew Y.J."/>
            <person name="Baumgarten S."/>
            <person name="Zoccola D."/>
            <person name="Flot J.-F."/>
            <person name="Tambutte S."/>
            <person name="Allemand D."/>
            <person name="Aranda M."/>
        </authorList>
    </citation>
    <scope>NUCLEOTIDE SEQUENCE [LARGE SCALE GENOMIC DNA]</scope>
</reference>
<comment type="caution">
    <text evidence="5">The sequence shown here is derived from an EMBL/GenBank/DDBJ whole genome shotgun (WGS) entry which is preliminary data.</text>
</comment>
<feature type="signal peptide" evidence="3">
    <location>
        <begin position="1"/>
        <end position="20"/>
    </location>
</feature>
<feature type="chain" id="PRO_5012270528" evidence="3">
    <location>
        <begin position="21"/>
        <end position="520"/>
    </location>
</feature>
<comment type="similarity">
    <text evidence="1">Belongs to the aerolysin family.</text>
</comment>
<proteinExistence type="inferred from homology"/>
<evidence type="ECO:0000256" key="3">
    <source>
        <dbReference type="SAM" id="SignalP"/>
    </source>
</evidence>